<dbReference type="PRINTS" id="PR01161">
    <property type="entry name" value="TUBULIN"/>
</dbReference>
<dbReference type="EMBL" id="JAKMXF010000222">
    <property type="protein sequence ID" value="KAI6654640.1"/>
    <property type="molecule type" value="Genomic_DNA"/>
</dbReference>
<comment type="similarity">
    <text evidence="1 5">Belongs to the tubulin family.</text>
</comment>
<dbReference type="AlphaFoldDB" id="A0AAV7K205"/>
<protein>
    <submittedName>
        <fullName evidence="7">Tubulin beta-8 chain isoform A</fullName>
    </submittedName>
</protein>
<dbReference type="Gene3D" id="1.10.287.600">
    <property type="entry name" value="Helix hairpin bin"/>
    <property type="match status" value="1"/>
</dbReference>
<keyword evidence="3 5" id="KW-0547">Nucleotide-binding</keyword>
<evidence type="ECO:0000256" key="5">
    <source>
        <dbReference type="RuleBase" id="RU000352"/>
    </source>
</evidence>
<dbReference type="SUPFAM" id="SSF55307">
    <property type="entry name" value="Tubulin C-terminal domain-like"/>
    <property type="match status" value="1"/>
</dbReference>
<evidence type="ECO:0000256" key="1">
    <source>
        <dbReference type="ARBA" id="ARBA00009636"/>
    </source>
</evidence>
<evidence type="ECO:0000256" key="2">
    <source>
        <dbReference type="ARBA" id="ARBA00022701"/>
    </source>
</evidence>
<name>A0AAV7K205_9METZ</name>
<evidence type="ECO:0000256" key="4">
    <source>
        <dbReference type="ARBA" id="ARBA00023134"/>
    </source>
</evidence>
<evidence type="ECO:0000313" key="8">
    <source>
        <dbReference type="Proteomes" id="UP001165289"/>
    </source>
</evidence>
<dbReference type="Gene3D" id="3.40.50.1440">
    <property type="entry name" value="Tubulin/FtsZ, GTPase domain"/>
    <property type="match status" value="1"/>
</dbReference>
<sequence length="412" mass="45826">MTTVSPVYICVGQCGIQLGQHVVENMQTNAKDNNTLNRSLIFVDSEKKVVTRACQTLGENSGGRIDEKNVITIRGGCGNNWGLGYLMGKEPFMIDGTFSSYCTVGERVMDSVRRSVERIDSHIMTMLFHSTGGGTGAGLGSHLLELHKEHYPKAYLHSVTVLPHSAGDTPLQNYNSLFTLTTIQECADSCLLLSNDEGIGLHKSSVSIATRCQSYTIEEVNARFTRNILGLYSPAVSLSDSNQTSQLQNLLSYLSPDNYHKFFTIHQVSSTTATPAYLLKQVIIQKLNTDYAKDKILNTHSAVLVTRGMKDRDSMHAYTEVKDKITHLLYPASTNSIIDILHCDGSFPCNERSSVTLGLNSSLEKEFFQRVVTNSSLLLSQRAYLHWYHKYGVTDEKFKQSIESLSELIAHY</sequence>
<keyword evidence="8" id="KW-1185">Reference proteome</keyword>
<dbReference type="PRINTS" id="PR01519">
    <property type="entry name" value="EPSLNTUBULIN"/>
</dbReference>
<evidence type="ECO:0000256" key="3">
    <source>
        <dbReference type="ARBA" id="ARBA00022741"/>
    </source>
</evidence>
<keyword evidence="4 5" id="KW-0342">GTP-binding</keyword>
<proteinExistence type="inferred from homology"/>
<comment type="caution">
    <text evidence="7">The sequence shown here is derived from an EMBL/GenBank/DDBJ whole genome shotgun (WGS) entry which is preliminary data.</text>
</comment>
<organism evidence="7 8">
    <name type="scientific">Oopsacas minuta</name>
    <dbReference type="NCBI Taxonomy" id="111878"/>
    <lineage>
        <taxon>Eukaryota</taxon>
        <taxon>Metazoa</taxon>
        <taxon>Porifera</taxon>
        <taxon>Hexactinellida</taxon>
        <taxon>Hexasterophora</taxon>
        <taxon>Lyssacinosida</taxon>
        <taxon>Leucopsacidae</taxon>
        <taxon>Oopsacas</taxon>
    </lineage>
</organism>
<dbReference type="Proteomes" id="UP001165289">
    <property type="component" value="Unassembled WGS sequence"/>
</dbReference>
<feature type="domain" description="Tubulin/FtsZ GTPase" evidence="6">
    <location>
        <begin position="40"/>
        <end position="222"/>
    </location>
</feature>
<dbReference type="InterPro" id="IPR008280">
    <property type="entry name" value="Tub_FtsZ_C"/>
</dbReference>
<dbReference type="PANTHER" id="PTHR11588">
    <property type="entry name" value="TUBULIN"/>
    <property type="match status" value="1"/>
</dbReference>
<dbReference type="InterPro" id="IPR000217">
    <property type="entry name" value="Tubulin"/>
</dbReference>
<evidence type="ECO:0000313" key="7">
    <source>
        <dbReference type="EMBL" id="KAI6654640.1"/>
    </source>
</evidence>
<dbReference type="InterPro" id="IPR036525">
    <property type="entry name" value="Tubulin/FtsZ_GTPase_sf"/>
</dbReference>
<dbReference type="GO" id="GO:0005874">
    <property type="term" value="C:microtubule"/>
    <property type="evidence" value="ECO:0007669"/>
    <property type="project" value="UniProtKB-KW"/>
</dbReference>
<dbReference type="GO" id="GO:0005525">
    <property type="term" value="F:GTP binding"/>
    <property type="evidence" value="ECO:0007669"/>
    <property type="project" value="UniProtKB-UniRule"/>
</dbReference>
<dbReference type="GO" id="GO:0007017">
    <property type="term" value="P:microtubule-based process"/>
    <property type="evidence" value="ECO:0007669"/>
    <property type="project" value="InterPro"/>
</dbReference>
<keyword evidence="2 5" id="KW-0493">Microtubule</keyword>
<reference evidence="7 8" key="1">
    <citation type="journal article" date="2023" name="BMC Biol.">
        <title>The compact genome of the sponge Oopsacas minuta (Hexactinellida) is lacking key metazoan core genes.</title>
        <authorList>
            <person name="Santini S."/>
            <person name="Schenkelaars Q."/>
            <person name="Jourda C."/>
            <person name="Duchesne M."/>
            <person name="Belahbib H."/>
            <person name="Rocher C."/>
            <person name="Selva M."/>
            <person name="Riesgo A."/>
            <person name="Vervoort M."/>
            <person name="Leys S.P."/>
            <person name="Kodjabachian L."/>
            <person name="Le Bivic A."/>
            <person name="Borchiellini C."/>
            <person name="Claverie J.M."/>
            <person name="Renard E."/>
        </authorList>
    </citation>
    <scope>NUCLEOTIDE SEQUENCE [LARGE SCALE GENOMIC DNA]</scope>
    <source>
        <strain evidence="7">SPO-2</strain>
    </source>
</reference>
<dbReference type="PROSITE" id="PS00227">
    <property type="entry name" value="TUBULIN"/>
    <property type="match status" value="1"/>
</dbReference>
<dbReference type="InterPro" id="IPR004057">
    <property type="entry name" value="Epsilon_tubulin"/>
</dbReference>
<dbReference type="InterPro" id="IPR023123">
    <property type="entry name" value="Tubulin_C"/>
</dbReference>
<dbReference type="SUPFAM" id="SSF52490">
    <property type="entry name" value="Tubulin nucleotide-binding domain-like"/>
    <property type="match status" value="1"/>
</dbReference>
<dbReference type="InterPro" id="IPR003008">
    <property type="entry name" value="Tubulin_FtsZ_GTPase"/>
</dbReference>
<accession>A0AAV7K205</accession>
<dbReference type="InterPro" id="IPR017975">
    <property type="entry name" value="Tubulin_CS"/>
</dbReference>
<dbReference type="SMART" id="SM00864">
    <property type="entry name" value="Tubulin"/>
    <property type="match status" value="1"/>
</dbReference>
<dbReference type="Pfam" id="PF00091">
    <property type="entry name" value="Tubulin"/>
    <property type="match status" value="1"/>
</dbReference>
<evidence type="ECO:0000259" key="6">
    <source>
        <dbReference type="SMART" id="SM00864"/>
    </source>
</evidence>
<gene>
    <name evidence="7" type="ORF">LOD99_1035</name>
</gene>